<comment type="caution">
    <text evidence="1">The sequence shown here is derived from an EMBL/GenBank/DDBJ whole genome shotgun (WGS) entry which is preliminary data.</text>
</comment>
<dbReference type="InterPro" id="IPR023214">
    <property type="entry name" value="HAD_sf"/>
</dbReference>
<evidence type="ECO:0000313" key="1">
    <source>
        <dbReference type="EMBL" id="MFA1610798.1"/>
    </source>
</evidence>
<dbReference type="EMBL" id="JBGNYA010000001">
    <property type="protein sequence ID" value="MFA1610798.1"/>
    <property type="molecule type" value="Genomic_DNA"/>
</dbReference>
<dbReference type="InterPro" id="IPR036412">
    <property type="entry name" value="HAD-like_sf"/>
</dbReference>
<dbReference type="Gene3D" id="3.40.50.1000">
    <property type="entry name" value="HAD superfamily/HAD-like"/>
    <property type="match status" value="1"/>
</dbReference>
<protein>
    <submittedName>
        <fullName evidence="1">Capsular biosynthesis protein</fullName>
    </submittedName>
</protein>
<sequence length="134" mass="15777">MKPPADKRIVFDIDGVICKKDDRKDYSEREPHTEVVEQLREYDDQGYYIILYTARNMNTYEGRIGRINADTAKTLLQWLEEHDIPHDEIHYGKPWCGHEGFYVDDKAIRPSELLENSPDEIRAILDAEDEFMNS</sequence>
<dbReference type="SUPFAM" id="SSF56784">
    <property type="entry name" value="HAD-like"/>
    <property type="match status" value="1"/>
</dbReference>
<evidence type="ECO:0000313" key="2">
    <source>
        <dbReference type="Proteomes" id="UP001570511"/>
    </source>
</evidence>
<organism evidence="1 2">
    <name type="scientific">Halobellus rubicundus</name>
    <dbReference type="NCBI Taxonomy" id="2996466"/>
    <lineage>
        <taxon>Archaea</taxon>
        <taxon>Methanobacteriati</taxon>
        <taxon>Methanobacteriota</taxon>
        <taxon>Stenosarchaea group</taxon>
        <taxon>Halobacteria</taxon>
        <taxon>Halobacteriales</taxon>
        <taxon>Haloferacaceae</taxon>
        <taxon>Halobellus</taxon>
    </lineage>
</organism>
<dbReference type="Proteomes" id="UP001570511">
    <property type="component" value="Unassembled WGS sequence"/>
</dbReference>
<dbReference type="RefSeq" id="WP_372388581.1">
    <property type="nucleotide sequence ID" value="NZ_JBGNYA010000001.1"/>
</dbReference>
<gene>
    <name evidence="1" type="ORF">OS889_07255</name>
</gene>
<keyword evidence="2" id="KW-1185">Reference proteome</keyword>
<accession>A0ABD5MA86</accession>
<name>A0ABD5MA86_9EURY</name>
<reference evidence="1 2" key="1">
    <citation type="submission" date="2024-08" db="EMBL/GenBank/DDBJ databases">
        <title>Halobellus sp. MBLA0158 whole genome sequence.</title>
        <authorList>
            <person name="Hwang C.Y."/>
            <person name="Cho E.-S."/>
            <person name="Seo M.-J."/>
        </authorList>
    </citation>
    <scope>NUCLEOTIDE SEQUENCE [LARGE SCALE GENOMIC DNA]</scope>
    <source>
        <strain evidence="1 2">MBLA0158</strain>
    </source>
</reference>
<proteinExistence type="predicted"/>
<dbReference type="AlphaFoldDB" id="A0ABD5MA86"/>